<evidence type="ECO:0000313" key="5">
    <source>
        <dbReference type="Proteomes" id="UP000544331"/>
    </source>
</evidence>
<evidence type="ECO:0000256" key="3">
    <source>
        <dbReference type="SAM" id="SignalP"/>
    </source>
</evidence>
<evidence type="ECO:0000313" key="4">
    <source>
        <dbReference type="EMBL" id="KAF5724828.1"/>
    </source>
</evidence>
<keyword evidence="2" id="KW-0472">Membrane</keyword>
<feature type="region of interest" description="Disordered" evidence="1">
    <location>
        <begin position="267"/>
        <end position="322"/>
    </location>
</feature>
<keyword evidence="2" id="KW-0812">Transmembrane</keyword>
<feature type="signal peptide" evidence="3">
    <location>
        <begin position="1"/>
        <end position="24"/>
    </location>
</feature>
<feature type="compositionally biased region" description="Polar residues" evidence="1">
    <location>
        <begin position="311"/>
        <end position="322"/>
    </location>
</feature>
<dbReference type="PANTHER" id="PTHR16861">
    <property type="entry name" value="GLYCOPROTEIN 38"/>
    <property type="match status" value="1"/>
</dbReference>
<keyword evidence="3" id="KW-0732">Signal</keyword>
<feature type="compositionally biased region" description="Low complexity" evidence="1">
    <location>
        <begin position="175"/>
        <end position="210"/>
    </location>
</feature>
<feature type="region of interest" description="Disordered" evidence="1">
    <location>
        <begin position="175"/>
        <end position="235"/>
    </location>
</feature>
<keyword evidence="5" id="KW-1185">Reference proteome</keyword>
<dbReference type="OrthoDB" id="5103151at2759"/>
<dbReference type="AlphaFoldDB" id="A0A8H6DPC6"/>
<organism evidence="4 5">
    <name type="scientific">Fusarium mundagurra</name>
    <dbReference type="NCBI Taxonomy" id="1567541"/>
    <lineage>
        <taxon>Eukaryota</taxon>
        <taxon>Fungi</taxon>
        <taxon>Dikarya</taxon>
        <taxon>Ascomycota</taxon>
        <taxon>Pezizomycotina</taxon>
        <taxon>Sordariomycetes</taxon>
        <taxon>Hypocreomycetidae</taxon>
        <taxon>Hypocreales</taxon>
        <taxon>Nectriaceae</taxon>
        <taxon>Fusarium</taxon>
        <taxon>Fusarium fujikuroi species complex</taxon>
    </lineage>
</organism>
<protein>
    <submittedName>
        <fullName evidence="4">Uncharacterized protein</fullName>
    </submittedName>
</protein>
<evidence type="ECO:0000256" key="2">
    <source>
        <dbReference type="SAM" id="Phobius"/>
    </source>
</evidence>
<accession>A0A8H6DPC6</accession>
<dbReference type="PANTHER" id="PTHR16861:SF4">
    <property type="entry name" value="SH3 DOMAIN PROTEIN (AFU_ORTHOLOGUE AFUA_1G13610)"/>
    <property type="match status" value="1"/>
</dbReference>
<name>A0A8H6DPC6_9HYPO</name>
<feature type="transmembrane region" description="Helical" evidence="2">
    <location>
        <begin position="239"/>
        <end position="262"/>
    </location>
</feature>
<evidence type="ECO:0000256" key="1">
    <source>
        <dbReference type="SAM" id="MobiDB-lite"/>
    </source>
</evidence>
<dbReference type="Proteomes" id="UP000544331">
    <property type="component" value="Unassembled WGS sequence"/>
</dbReference>
<dbReference type="EMBL" id="JAAOAN010000024">
    <property type="protein sequence ID" value="KAF5724828.1"/>
    <property type="molecule type" value="Genomic_DNA"/>
</dbReference>
<reference evidence="4 5" key="1">
    <citation type="submission" date="2020-05" db="EMBL/GenBank/DDBJ databases">
        <title>Identification and distribution of gene clusters putatively required for synthesis of sphingolipid metabolism inhibitors in phylogenetically diverse species of the filamentous fungus Fusarium.</title>
        <authorList>
            <person name="Kim H.-S."/>
            <person name="Busman M."/>
            <person name="Brown D.W."/>
            <person name="Divon H."/>
            <person name="Uhlig S."/>
            <person name="Proctor R.H."/>
        </authorList>
    </citation>
    <scope>NUCLEOTIDE SEQUENCE [LARGE SCALE GENOMIC DNA]</scope>
    <source>
        <strain evidence="4 5">NRRL 66235</strain>
    </source>
</reference>
<sequence length="322" mass="34178">MYRPSIILSVLLLHLQSHIAPVQCDSIIGYTVTDGTTETFSCPSTASFRWDYTFSGDTDTYAHCDWFPDEVGSSFEYRVGTYCDGTTALYTHWTESGSGYSSSKICTGDCVAVKLYDNPDDLEGLQWLVSCDDSIGVSTGISTLFLENPTDCELLQDTGTFEQGTDGVEIVGDTTTESTTTTSESLTSEPSTSVTDSASSTEIESSSSAEFPSRTSEPEEIESPTDGGTKDGGGPSGGVIAGAVVGSIVGVALIVGAIILAFRMGRRSRGDTEGPNSGLRDSLRSIPMPTMASHQPEPKPTVPVIQPVFVQDSQPYQNKSEG</sequence>
<keyword evidence="2" id="KW-1133">Transmembrane helix</keyword>
<gene>
    <name evidence="4" type="ORF">FMUND_384</name>
</gene>
<proteinExistence type="predicted"/>
<feature type="chain" id="PRO_5034053746" evidence="3">
    <location>
        <begin position="25"/>
        <end position="322"/>
    </location>
</feature>
<comment type="caution">
    <text evidence="4">The sequence shown here is derived from an EMBL/GenBank/DDBJ whole genome shotgun (WGS) entry which is preliminary data.</text>
</comment>